<dbReference type="EMBL" id="DPMF01000175">
    <property type="protein sequence ID" value="HCV80873.1"/>
    <property type="molecule type" value="Genomic_DNA"/>
</dbReference>
<evidence type="ECO:0000313" key="9">
    <source>
        <dbReference type="Proteomes" id="UP000264330"/>
    </source>
</evidence>
<evidence type="ECO:0000256" key="2">
    <source>
        <dbReference type="ARBA" id="ARBA00022475"/>
    </source>
</evidence>
<keyword evidence="5 6" id="KW-0472">Membrane</keyword>
<feature type="domain" description="Cardiolipin synthase N-terminal" evidence="7">
    <location>
        <begin position="14"/>
        <end position="53"/>
    </location>
</feature>
<keyword evidence="2" id="KW-1003">Cell membrane</keyword>
<dbReference type="RefSeq" id="WP_013070699.1">
    <property type="nucleotide sequence ID" value="NZ_CAJXAW010000036.1"/>
</dbReference>
<dbReference type="GO" id="GO:0005886">
    <property type="term" value="C:plasma membrane"/>
    <property type="evidence" value="ECO:0007669"/>
    <property type="project" value="UniProtKB-SubCell"/>
</dbReference>
<dbReference type="AlphaFoldDB" id="A0A3D5IYU7"/>
<evidence type="ECO:0000256" key="4">
    <source>
        <dbReference type="ARBA" id="ARBA00022989"/>
    </source>
</evidence>
<proteinExistence type="predicted"/>
<feature type="transmembrane region" description="Helical" evidence="6">
    <location>
        <begin position="35"/>
        <end position="55"/>
    </location>
</feature>
<evidence type="ECO:0000256" key="6">
    <source>
        <dbReference type="SAM" id="Phobius"/>
    </source>
</evidence>
<accession>A0A3D5IYU7</accession>
<dbReference type="OMA" id="FMTIALW"/>
<protein>
    <submittedName>
        <fullName evidence="8">Phospholipase</fullName>
    </submittedName>
</protein>
<dbReference type="Pfam" id="PF13396">
    <property type="entry name" value="PLDc_N"/>
    <property type="match status" value="1"/>
</dbReference>
<keyword evidence="4 6" id="KW-1133">Transmembrane helix</keyword>
<evidence type="ECO:0000259" key="7">
    <source>
        <dbReference type="Pfam" id="PF13396"/>
    </source>
</evidence>
<evidence type="ECO:0000256" key="5">
    <source>
        <dbReference type="ARBA" id="ARBA00023136"/>
    </source>
</evidence>
<dbReference type="InterPro" id="IPR027379">
    <property type="entry name" value="CLS_N"/>
</dbReference>
<keyword evidence="3 6" id="KW-0812">Transmembrane</keyword>
<organism evidence="8 9">
    <name type="scientific">Zunongwangia profunda</name>
    <dbReference type="NCBI Taxonomy" id="398743"/>
    <lineage>
        <taxon>Bacteria</taxon>
        <taxon>Pseudomonadati</taxon>
        <taxon>Bacteroidota</taxon>
        <taxon>Flavobacteriia</taxon>
        <taxon>Flavobacteriales</taxon>
        <taxon>Flavobacteriaceae</taxon>
        <taxon>Zunongwangia</taxon>
    </lineage>
</organism>
<comment type="caution">
    <text evidence="8">The sequence shown here is derived from an EMBL/GenBank/DDBJ whole genome shotgun (WGS) entry which is preliminary data.</text>
</comment>
<dbReference type="Proteomes" id="UP000264330">
    <property type="component" value="Unassembled WGS sequence"/>
</dbReference>
<evidence type="ECO:0000256" key="1">
    <source>
        <dbReference type="ARBA" id="ARBA00004651"/>
    </source>
</evidence>
<evidence type="ECO:0000256" key="3">
    <source>
        <dbReference type="ARBA" id="ARBA00022692"/>
    </source>
</evidence>
<comment type="subcellular location">
    <subcellularLocation>
        <location evidence="1">Cell membrane</location>
        <topology evidence="1">Multi-pass membrane protein</topology>
    </subcellularLocation>
</comment>
<evidence type="ECO:0000313" key="8">
    <source>
        <dbReference type="EMBL" id="HCV80873.1"/>
    </source>
</evidence>
<gene>
    <name evidence="8" type="ORF">DGQ38_07485</name>
</gene>
<reference evidence="8 9" key="1">
    <citation type="journal article" date="2018" name="Nat. Biotechnol.">
        <title>A standardized bacterial taxonomy based on genome phylogeny substantially revises the tree of life.</title>
        <authorList>
            <person name="Parks D.H."/>
            <person name="Chuvochina M."/>
            <person name="Waite D.W."/>
            <person name="Rinke C."/>
            <person name="Skarshewski A."/>
            <person name="Chaumeil P.A."/>
            <person name="Hugenholtz P."/>
        </authorList>
    </citation>
    <scope>NUCLEOTIDE SEQUENCE [LARGE SCALE GENOMIC DNA]</scope>
    <source>
        <strain evidence="8">UBA9359</strain>
    </source>
</reference>
<sequence length="76" mass="9106">MDILLIIAVILILLLWFWAIWDVSRSRFENTYLKLAWLLAVLLFPVLGSIFYFQLKKNFTIKERKFKPDFSKAKPN</sequence>
<name>A0A3D5IYU7_9FLAO</name>